<feature type="domain" description="DUF4037" evidence="1">
    <location>
        <begin position="134"/>
        <end position="232"/>
    </location>
</feature>
<sequence>MTIMTLSGTELARDYYHDVVAPLIEARWPGLPHAAGRLGAGSDVLGLDDEMSRDHDWGLRLTLLVATDVVAPIRAHLAQSLPAQYRGHPTRFATTGHPLPTSQVEVTTAEHFAFSRLGVNAGDLAAGDLAVTDWLSLTGQSVLEVTAGEVFTDSAGAFSRIREQLTWYPDDVWRYVLAADWARIRQELPFIGRAGILGDDTGSRLIAARVGVSIMRLGFLLERRWPPYSKWLGTGFSTLRGAGGAQPALARALAAGRWQDREAALADALTVLHDLQRDRGLPEADAVVGPFYERPFLGLGPVPEALLDSITDERVRALPPGVGSIEQVSDNVDVLTSPTRRRAAMTAMLSTP</sequence>
<proteinExistence type="predicted"/>
<keyword evidence="3" id="KW-1185">Reference proteome</keyword>
<gene>
    <name evidence="2" type="ORF">SAMN05216219_2067</name>
</gene>
<evidence type="ECO:0000313" key="2">
    <source>
        <dbReference type="EMBL" id="SFN77568.1"/>
    </source>
</evidence>
<dbReference type="STRING" id="995034.SAMN05216219_2067"/>
<evidence type="ECO:0000313" key="3">
    <source>
        <dbReference type="Proteomes" id="UP000198867"/>
    </source>
</evidence>
<dbReference type="InterPro" id="IPR025117">
    <property type="entry name" value="DUF4037"/>
</dbReference>
<evidence type="ECO:0000259" key="1">
    <source>
        <dbReference type="Pfam" id="PF13228"/>
    </source>
</evidence>
<dbReference type="OrthoDB" id="3030at2"/>
<protein>
    <recommendedName>
        <fullName evidence="1">DUF4037 domain-containing protein</fullName>
    </recommendedName>
</protein>
<dbReference type="RefSeq" id="WP_090711074.1">
    <property type="nucleotide sequence ID" value="NZ_FOVM01000005.1"/>
</dbReference>
<reference evidence="3" key="1">
    <citation type="submission" date="2016-10" db="EMBL/GenBank/DDBJ databases">
        <authorList>
            <person name="Varghese N."/>
            <person name="Submissions S."/>
        </authorList>
    </citation>
    <scope>NUCLEOTIDE SEQUENCE [LARGE SCALE GENOMIC DNA]</scope>
    <source>
        <strain evidence="3">CGMCC 1.11101</strain>
    </source>
</reference>
<dbReference type="Proteomes" id="UP000198867">
    <property type="component" value="Unassembled WGS sequence"/>
</dbReference>
<dbReference type="AlphaFoldDB" id="A0A1I5BSF4"/>
<dbReference type="Pfam" id="PF13228">
    <property type="entry name" value="DUF4037"/>
    <property type="match status" value="1"/>
</dbReference>
<dbReference type="EMBL" id="FOVM01000005">
    <property type="protein sequence ID" value="SFN77568.1"/>
    <property type="molecule type" value="Genomic_DNA"/>
</dbReference>
<name>A0A1I5BSF4_9MICO</name>
<organism evidence="2 3">
    <name type="scientific">Mycetocola miduiensis</name>
    <dbReference type="NCBI Taxonomy" id="995034"/>
    <lineage>
        <taxon>Bacteria</taxon>
        <taxon>Bacillati</taxon>
        <taxon>Actinomycetota</taxon>
        <taxon>Actinomycetes</taxon>
        <taxon>Micrococcales</taxon>
        <taxon>Microbacteriaceae</taxon>
        <taxon>Mycetocola</taxon>
    </lineage>
</organism>
<accession>A0A1I5BSF4</accession>